<gene>
    <name evidence="2" type="ORF">EDS130_LOCUS11730</name>
    <name evidence="3" type="ORF">XAT740_LOCUS34810</name>
</gene>
<dbReference type="EMBL" id="CAJNOR010003434">
    <property type="protein sequence ID" value="CAF1413569.1"/>
    <property type="molecule type" value="Genomic_DNA"/>
</dbReference>
<evidence type="ECO:0000313" key="2">
    <source>
        <dbReference type="EMBL" id="CAF0939203.1"/>
    </source>
</evidence>
<dbReference type="Proteomes" id="UP000663852">
    <property type="component" value="Unassembled WGS sequence"/>
</dbReference>
<dbReference type="EMBL" id="CAJNOJ010000043">
    <property type="protein sequence ID" value="CAF0939203.1"/>
    <property type="molecule type" value="Genomic_DNA"/>
</dbReference>
<protein>
    <submittedName>
        <fullName evidence="3">Uncharacterized protein</fullName>
    </submittedName>
</protein>
<accession>A0A815LQA0</accession>
<proteinExistence type="predicted"/>
<keyword evidence="1" id="KW-0732">Signal</keyword>
<evidence type="ECO:0000313" key="3">
    <source>
        <dbReference type="EMBL" id="CAF1413569.1"/>
    </source>
</evidence>
<organism evidence="3 4">
    <name type="scientific">Adineta ricciae</name>
    <name type="common">Rotifer</name>
    <dbReference type="NCBI Taxonomy" id="249248"/>
    <lineage>
        <taxon>Eukaryota</taxon>
        <taxon>Metazoa</taxon>
        <taxon>Spiralia</taxon>
        <taxon>Gnathifera</taxon>
        <taxon>Rotifera</taxon>
        <taxon>Eurotatoria</taxon>
        <taxon>Bdelloidea</taxon>
        <taxon>Adinetida</taxon>
        <taxon>Adinetidae</taxon>
        <taxon>Adineta</taxon>
    </lineage>
</organism>
<dbReference type="AlphaFoldDB" id="A0A815LQA0"/>
<feature type="signal peptide" evidence="1">
    <location>
        <begin position="1"/>
        <end position="17"/>
    </location>
</feature>
<sequence length="199" mass="22968">MFAIAVVFFMFISVGSAEHESKHDNMCKIIRDTLCVKDTLVTIAAVTRSINRTANEIERNILFKYLETETLHRYINYEMGVIQSHLPTPQYHVKFFQLNNIDKHFLGDLLLEAHNALSYYFKSINAILDLKDVLSLASDSWFGQIADNLRYEMICRYRNILSVYSHFAIDGSRRSCNDSRSIAKRLDEQGAPCPDKYGK</sequence>
<dbReference type="OrthoDB" id="10054874at2759"/>
<comment type="caution">
    <text evidence="3">The sequence shown here is derived from an EMBL/GenBank/DDBJ whole genome shotgun (WGS) entry which is preliminary data.</text>
</comment>
<reference evidence="3" key="1">
    <citation type="submission" date="2021-02" db="EMBL/GenBank/DDBJ databases">
        <authorList>
            <person name="Nowell W R."/>
        </authorList>
    </citation>
    <scope>NUCLEOTIDE SEQUENCE</scope>
</reference>
<keyword evidence="4" id="KW-1185">Reference proteome</keyword>
<evidence type="ECO:0000256" key="1">
    <source>
        <dbReference type="SAM" id="SignalP"/>
    </source>
</evidence>
<name>A0A815LQA0_ADIRI</name>
<feature type="chain" id="PRO_5036228226" evidence="1">
    <location>
        <begin position="18"/>
        <end position="199"/>
    </location>
</feature>
<dbReference type="Proteomes" id="UP000663828">
    <property type="component" value="Unassembled WGS sequence"/>
</dbReference>
<evidence type="ECO:0000313" key="4">
    <source>
        <dbReference type="Proteomes" id="UP000663828"/>
    </source>
</evidence>